<dbReference type="OrthoDB" id="1341756at2"/>
<dbReference type="Proteomes" id="UP000245489">
    <property type="component" value="Unassembled WGS sequence"/>
</dbReference>
<dbReference type="EMBL" id="QGGO01000005">
    <property type="protein sequence ID" value="PWK27832.1"/>
    <property type="molecule type" value="Genomic_DNA"/>
</dbReference>
<evidence type="ECO:0000313" key="1">
    <source>
        <dbReference type="EMBL" id="PWK27832.1"/>
    </source>
</evidence>
<evidence type="ECO:0008006" key="3">
    <source>
        <dbReference type="Google" id="ProtNLM"/>
    </source>
</evidence>
<evidence type="ECO:0000313" key="2">
    <source>
        <dbReference type="Proteomes" id="UP000245489"/>
    </source>
</evidence>
<keyword evidence="2" id="KW-1185">Reference proteome</keyword>
<dbReference type="PROSITE" id="PS51257">
    <property type="entry name" value="PROKAR_LIPOPROTEIN"/>
    <property type="match status" value="1"/>
</dbReference>
<accession>A0A316EDX5</accession>
<dbReference type="RefSeq" id="WP_109742000.1">
    <property type="nucleotide sequence ID" value="NZ_QGGO01000005.1"/>
</dbReference>
<gene>
    <name evidence="1" type="ORF">LV89_01239</name>
</gene>
<reference evidence="1 2" key="1">
    <citation type="submission" date="2018-05" db="EMBL/GenBank/DDBJ databases">
        <title>Genomic Encyclopedia of Archaeal and Bacterial Type Strains, Phase II (KMG-II): from individual species to whole genera.</title>
        <authorList>
            <person name="Goeker M."/>
        </authorList>
    </citation>
    <scope>NUCLEOTIDE SEQUENCE [LARGE SCALE GENOMIC DNA]</scope>
    <source>
        <strain evidence="1 2">DSM 22214</strain>
    </source>
</reference>
<dbReference type="AlphaFoldDB" id="A0A316EDX5"/>
<comment type="caution">
    <text evidence="1">The sequence shown here is derived from an EMBL/GenBank/DDBJ whole genome shotgun (WGS) entry which is preliminary data.</text>
</comment>
<organism evidence="1 2">
    <name type="scientific">Arcicella aurantiaca</name>
    <dbReference type="NCBI Taxonomy" id="591202"/>
    <lineage>
        <taxon>Bacteria</taxon>
        <taxon>Pseudomonadati</taxon>
        <taxon>Bacteroidota</taxon>
        <taxon>Cytophagia</taxon>
        <taxon>Cytophagales</taxon>
        <taxon>Flectobacillaceae</taxon>
        <taxon>Arcicella</taxon>
    </lineage>
</organism>
<proteinExistence type="predicted"/>
<name>A0A316EDX5_9BACT</name>
<sequence length="220" mass="26046">MNQKNIILQSFVIFLFLLTSCVSKDTEKKSFYTDFFKTPYIISVKDSLIEHQNDSLSRLTKFPVPPPLIPKNIGNFGMYCSKFNIIFHTSNRIFFHNKDNLFHACGTGIRDDEIDFLDIQPDDIIEVSGNSVFEIIKKNKKFSDDMISIASLSDTIQNPFFDILIDSLNKNQLKRYFIRRATEEERNVLDAKLNHKFYQKEDYRWTMKYRNYKNFLNKTE</sequence>
<protein>
    <recommendedName>
        <fullName evidence="3">Lipoprotein</fullName>
    </recommendedName>
</protein>